<sequence length="130" mass="15435">MKRIQKGPICGISLKLKEEERERRMDFVPEWMMLKKRNEELEKTLKSSKQREEKMKSELQTAWERLRVAEEAGRRLENEGKDRGHEGGDREREEQCFGRELKADRAADQTWYGVQKNNFSNDTEGIQFGD</sequence>
<dbReference type="GO" id="GO:0006412">
    <property type="term" value="P:translation"/>
    <property type="evidence" value="ECO:0007669"/>
    <property type="project" value="InterPro"/>
</dbReference>
<dbReference type="InterPro" id="IPR001210">
    <property type="entry name" value="Ribosomal_eS17"/>
</dbReference>
<evidence type="ECO:0000313" key="3">
    <source>
        <dbReference type="EMBL" id="KAB5573358.1"/>
    </source>
</evidence>
<name>A0A5N5P2M6_9ROSI</name>
<dbReference type="PANTHER" id="PTHR34283">
    <property type="entry name" value="PROTEIN RESPONSE TO LOW SULFUR 1"/>
    <property type="match status" value="1"/>
</dbReference>
<proteinExistence type="predicted"/>
<comment type="caution">
    <text evidence="3">The sequence shown here is derived from an EMBL/GenBank/DDBJ whole genome shotgun (WGS) entry which is preliminary data.</text>
</comment>
<evidence type="ECO:0000313" key="4">
    <source>
        <dbReference type="Proteomes" id="UP000326939"/>
    </source>
</evidence>
<organism evidence="3 4">
    <name type="scientific">Salix brachista</name>
    <dbReference type="NCBI Taxonomy" id="2182728"/>
    <lineage>
        <taxon>Eukaryota</taxon>
        <taxon>Viridiplantae</taxon>
        <taxon>Streptophyta</taxon>
        <taxon>Embryophyta</taxon>
        <taxon>Tracheophyta</taxon>
        <taxon>Spermatophyta</taxon>
        <taxon>Magnoliopsida</taxon>
        <taxon>eudicotyledons</taxon>
        <taxon>Gunneridae</taxon>
        <taxon>Pentapetalae</taxon>
        <taxon>rosids</taxon>
        <taxon>fabids</taxon>
        <taxon>Malpighiales</taxon>
        <taxon>Salicaceae</taxon>
        <taxon>Saliceae</taxon>
        <taxon>Salix</taxon>
    </lineage>
</organism>
<feature type="region of interest" description="Disordered" evidence="2">
    <location>
        <begin position="71"/>
        <end position="97"/>
    </location>
</feature>
<dbReference type="InterPro" id="IPR039282">
    <property type="entry name" value="LSU"/>
</dbReference>
<evidence type="ECO:0000256" key="1">
    <source>
        <dbReference type="SAM" id="Coils"/>
    </source>
</evidence>
<dbReference type="EMBL" id="VDCV01000001">
    <property type="protein sequence ID" value="KAB5573358.1"/>
    <property type="molecule type" value="Genomic_DNA"/>
</dbReference>
<keyword evidence="1" id="KW-0175">Coiled coil</keyword>
<dbReference type="AlphaFoldDB" id="A0A5N5P2M6"/>
<gene>
    <name evidence="3" type="ORF">DKX38_000552</name>
</gene>
<dbReference type="GO" id="GO:0005840">
    <property type="term" value="C:ribosome"/>
    <property type="evidence" value="ECO:0007669"/>
    <property type="project" value="InterPro"/>
</dbReference>
<protein>
    <submittedName>
        <fullName evidence="3">Uncharacterized protein</fullName>
    </submittedName>
</protein>
<dbReference type="PANTHER" id="PTHR34283:SF1">
    <property type="entry name" value="PROTEIN RESPONSE TO LOW SULFUR 1"/>
    <property type="match status" value="1"/>
</dbReference>
<accession>A0A5N5P2M6</accession>
<evidence type="ECO:0000256" key="2">
    <source>
        <dbReference type="SAM" id="MobiDB-lite"/>
    </source>
</evidence>
<dbReference type="GO" id="GO:0003735">
    <property type="term" value="F:structural constituent of ribosome"/>
    <property type="evidence" value="ECO:0007669"/>
    <property type="project" value="InterPro"/>
</dbReference>
<dbReference type="Pfam" id="PF00833">
    <property type="entry name" value="Ribosomal_S17e"/>
    <property type="match status" value="1"/>
</dbReference>
<dbReference type="GO" id="GO:0098869">
    <property type="term" value="P:cellular oxidant detoxification"/>
    <property type="evidence" value="ECO:0007669"/>
    <property type="project" value="InterPro"/>
</dbReference>
<feature type="coiled-coil region" evidence="1">
    <location>
        <begin position="31"/>
        <end position="58"/>
    </location>
</feature>
<keyword evidence="4" id="KW-1185">Reference proteome</keyword>
<reference evidence="4" key="1">
    <citation type="journal article" date="2019" name="Gigascience">
        <title>De novo genome assembly of the endangered Acer yangbiense, a plant species with extremely small populations endemic to Yunnan Province, China.</title>
        <authorList>
            <person name="Yang J."/>
            <person name="Wariss H.M."/>
            <person name="Tao L."/>
            <person name="Zhang R."/>
            <person name="Yun Q."/>
            <person name="Hollingsworth P."/>
            <person name="Dao Z."/>
            <person name="Luo G."/>
            <person name="Guo H."/>
            <person name="Ma Y."/>
            <person name="Sun W."/>
        </authorList>
    </citation>
    <scope>NUCLEOTIDE SEQUENCE [LARGE SCALE GENOMIC DNA]</scope>
    <source>
        <strain evidence="4">cv. br00</strain>
    </source>
</reference>
<dbReference type="Proteomes" id="UP000326939">
    <property type="component" value="Chromosome 1"/>
</dbReference>